<evidence type="ECO:0000313" key="3">
    <source>
        <dbReference type="EMBL" id="CAB0032657.1"/>
    </source>
</evidence>
<feature type="region of interest" description="Disordered" evidence="2">
    <location>
        <begin position="11"/>
        <end position="44"/>
    </location>
</feature>
<dbReference type="AlphaFoldDB" id="A0A6H5IAI7"/>
<evidence type="ECO:0000256" key="1">
    <source>
        <dbReference type="PROSITE-ProRule" id="PRU00023"/>
    </source>
</evidence>
<sequence length="509" mass="58535">MFSCVCARRQTTSDDESDGSVRGEGRRCHHKHKSNSKHEDRETKLKKLKKSVKKIKWEVKEERLRFLYKFDISVMSWEGHQPPGADVPQLRDILQKEHIELLLSDSVCFRSEQCQLLGQRFIQFAIASGYKDEPELDEAGKPLLRRTTSVHHAGRNIAYSFFMNDLFQIYDRFDANYVDESGLTHLHVACMHGRHKVVAKFLELGQVDPDCVWRETGDSPLHLAIRYGFDYNAIELLLRNGADPNLANAEGSTPLHAMCRRKYDDDLVEFFFEISDHIERTVRLDAKDKSGRTPLQWAVAKLLPDTVDVLLNRGADLSSFVFPGRDYFGEGLRPWLDDGHLAFPLRLGSGALAIVERLEKGGYEMDQSDALTIMAFFKENGLYEKSANRDENWYDDEVFASQAKGITITPSLSLYDLIRLRPEEAENRLTFVDCFTLASTNFDRSLRRGPGKACAENLCEKLSRKFFRSWAIESFMKLTRYRLPLECCKMIIDESFKNEDLWNILLASS</sequence>
<protein>
    <submittedName>
        <fullName evidence="3">Uncharacterized protein</fullName>
    </submittedName>
</protein>
<dbReference type="EMBL" id="CADCXV010000685">
    <property type="protein sequence ID" value="CAB0032657.1"/>
    <property type="molecule type" value="Genomic_DNA"/>
</dbReference>
<evidence type="ECO:0000313" key="4">
    <source>
        <dbReference type="Proteomes" id="UP000479190"/>
    </source>
</evidence>
<keyword evidence="4" id="KW-1185">Reference proteome</keyword>
<dbReference type="PROSITE" id="PS50088">
    <property type="entry name" value="ANK_REPEAT"/>
    <property type="match status" value="2"/>
</dbReference>
<keyword evidence="1" id="KW-0040">ANK repeat</keyword>
<dbReference type="Pfam" id="PF12796">
    <property type="entry name" value="Ank_2"/>
    <property type="match status" value="1"/>
</dbReference>
<evidence type="ECO:0000256" key="2">
    <source>
        <dbReference type="SAM" id="MobiDB-lite"/>
    </source>
</evidence>
<feature type="repeat" description="ANK" evidence="1">
    <location>
        <begin position="290"/>
        <end position="318"/>
    </location>
</feature>
<name>A0A6H5IAI7_9HYME</name>
<dbReference type="InterPro" id="IPR002110">
    <property type="entry name" value="Ankyrin_rpt"/>
</dbReference>
<dbReference type="Proteomes" id="UP000479190">
    <property type="component" value="Unassembled WGS sequence"/>
</dbReference>
<dbReference type="PANTHER" id="PTHR46224:SF6">
    <property type="entry name" value="ANKYRIN REPEAT FAMILY PROTEIN"/>
    <property type="match status" value="1"/>
</dbReference>
<dbReference type="Gene3D" id="1.25.40.20">
    <property type="entry name" value="Ankyrin repeat-containing domain"/>
    <property type="match status" value="1"/>
</dbReference>
<dbReference type="SUPFAM" id="SSF48403">
    <property type="entry name" value="Ankyrin repeat"/>
    <property type="match status" value="1"/>
</dbReference>
<proteinExistence type="predicted"/>
<dbReference type="PANTHER" id="PTHR46224">
    <property type="entry name" value="ANKYRIN REPEAT FAMILY PROTEIN"/>
    <property type="match status" value="1"/>
</dbReference>
<dbReference type="InterPro" id="IPR051616">
    <property type="entry name" value="Cul2-RING_E3_ligase_SR"/>
</dbReference>
<dbReference type="SMART" id="SM00248">
    <property type="entry name" value="ANK"/>
    <property type="match status" value="4"/>
</dbReference>
<gene>
    <name evidence="3" type="ORF">TBRA_LOCUS4587</name>
</gene>
<feature type="repeat" description="ANK" evidence="1">
    <location>
        <begin position="216"/>
        <end position="249"/>
    </location>
</feature>
<organism evidence="3 4">
    <name type="scientific">Trichogramma brassicae</name>
    <dbReference type="NCBI Taxonomy" id="86971"/>
    <lineage>
        <taxon>Eukaryota</taxon>
        <taxon>Metazoa</taxon>
        <taxon>Ecdysozoa</taxon>
        <taxon>Arthropoda</taxon>
        <taxon>Hexapoda</taxon>
        <taxon>Insecta</taxon>
        <taxon>Pterygota</taxon>
        <taxon>Neoptera</taxon>
        <taxon>Endopterygota</taxon>
        <taxon>Hymenoptera</taxon>
        <taxon>Apocrita</taxon>
        <taxon>Proctotrupomorpha</taxon>
        <taxon>Chalcidoidea</taxon>
        <taxon>Trichogrammatidae</taxon>
        <taxon>Trichogramma</taxon>
    </lineage>
</organism>
<dbReference type="PROSITE" id="PS50297">
    <property type="entry name" value="ANK_REP_REGION"/>
    <property type="match status" value="2"/>
</dbReference>
<dbReference type="PRINTS" id="PR01415">
    <property type="entry name" value="ANKYRIN"/>
</dbReference>
<dbReference type="InterPro" id="IPR036770">
    <property type="entry name" value="Ankyrin_rpt-contain_sf"/>
</dbReference>
<reference evidence="3 4" key="1">
    <citation type="submission" date="2020-02" db="EMBL/GenBank/DDBJ databases">
        <authorList>
            <person name="Ferguson B K."/>
        </authorList>
    </citation>
    <scope>NUCLEOTIDE SEQUENCE [LARGE SCALE GENOMIC DNA]</scope>
</reference>
<accession>A0A6H5IAI7</accession>
<dbReference type="OrthoDB" id="496981at2759"/>